<dbReference type="EMBL" id="JAUSQX010000001">
    <property type="protein sequence ID" value="MDP9806060.1"/>
    <property type="molecule type" value="Genomic_DNA"/>
</dbReference>
<accession>A0ABT9NF92</accession>
<sequence length="208" mass="23444">MTFSRAERQRLAELLLEKGPDAPTLCEGWKTHDLAVHLWIRENRPDAAAGMMISAAQDHLESTTAKVSERPYEEIVKDWQNGPGTLNPVRLLDRWMNLAEHFVHHEDVRRGQWMVDGTLVAPRDLTEEENSALVSAIVTSAKMMLKRSRQAVCLVIPGRITLDIRPRGVDFGEVVVVKGEPGEILLWLFGREAVHLDLTPEDAQVQRG</sequence>
<comment type="caution">
    <text evidence="1">The sequence shown here is derived from an EMBL/GenBank/DDBJ whole genome shotgun (WGS) entry which is preliminary data.</text>
</comment>
<evidence type="ECO:0000313" key="1">
    <source>
        <dbReference type="EMBL" id="MDP9806060.1"/>
    </source>
</evidence>
<keyword evidence="2" id="KW-1185">Reference proteome</keyword>
<reference evidence="1 2" key="1">
    <citation type="submission" date="2023-07" db="EMBL/GenBank/DDBJ databases">
        <title>Sequencing the genomes of 1000 actinobacteria strains.</title>
        <authorList>
            <person name="Klenk H.-P."/>
        </authorList>
    </citation>
    <scope>NUCLEOTIDE SEQUENCE [LARGE SCALE GENOMIC DNA]</scope>
    <source>
        <strain evidence="1 2">DSM 17163</strain>
    </source>
</reference>
<proteinExistence type="predicted"/>
<evidence type="ECO:0000313" key="2">
    <source>
        <dbReference type="Proteomes" id="UP001243212"/>
    </source>
</evidence>
<name>A0ABT9NF92_9ACTO</name>
<dbReference type="NCBIfam" id="TIGR03085">
    <property type="entry name" value="TIGR03085 family metal-binding protein"/>
    <property type="match status" value="1"/>
</dbReference>
<dbReference type="NCBIfam" id="TIGR03083">
    <property type="entry name" value="maleylpyruvate isomerase family mycothiol-dependent enzyme"/>
    <property type="match status" value="1"/>
</dbReference>
<gene>
    <name evidence="1" type="ORF">J2S70_000642</name>
</gene>
<dbReference type="InterPro" id="IPR034660">
    <property type="entry name" value="DinB/YfiT-like"/>
</dbReference>
<dbReference type="InterPro" id="IPR017517">
    <property type="entry name" value="Maleyloyr_isom"/>
</dbReference>
<organism evidence="1 2">
    <name type="scientific">Trueperella bonasi</name>
    <dbReference type="NCBI Taxonomy" id="312286"/>
    <lineage>
        <taxon>Bacteria</taxon>
        <taxon>Bacillati</taxon>
        <taxon>Actinomycetota</taxon>
        <taxon>Actinomycetes</taxon>
        <taxon>Actinomycetales</taxon>
        <taxon>Actinomycetaceae</taxon>
        <taxon>Trueperella</taxon>
    </lineage>
</organism>
<dbReference type="InterPro" id="IPR017519">
    <property type="entry name" value="CHP03085"/>
</dbReference>
<protein>
    <submittedName>
        <fullName evidence="1">Uncharacterized protein (TIGR03085 family)</fullName>
    </submittedName>
</protein>
<dbReference type="SUPFAM" id="SSF109854">
    <property type="entry name" value="DinB/YfiT-like putative metalloenzymes"/>
    <property type="match status" value="1"/>
</dbReference>
<dbReference type="RefSeq" id="WP_307682304.1">
    <property type="nucleotide sequence ID" value="NZ_JAUSQX010000001.1"/>
</dbReference>
<dbReference type="Proteomes" id="UP001243212">
    <property type="component" value="Unassembled WGS sequence"/>
</dbReference>